<gene>
    <name evidence="2" type="ORF">NQ314_008737</name>
</gene>
<organism evidence="2 3">
    <name type="scientific">Rhamnusium bicolor</name>
    <dbReference type="NCBI Taxonomy" id="1586634"/>
    <lineage>
        <taxon>Eukaryota</taxon>
        <taxon>Metazoa</taxon>
        <taxon>Ecdysozoa</taxon>
        <taxon>Arthropoda</taxon>
        <taxon>Hexapoda</taxon>
        <taxon>Insecta</taxon>
        <taxon>Pterygota</taxon>
        <taxon>Neoptera</taxon>
        <taxon>Endopterygota</taxon>
        <taxon>Coleoptera</taxon>
        <taxon>Polyphaga</taxon>
        <taxon>Cucujiformia</taxon>
        <taxon>Chrysomeloidea</taxon>
        <taxon>Cerambycidae</taxon>
        <taxon>Lepturinae</taxon>
        <taxon>Rhagiini</taxon>
        <taxon>Rhamnusium</taxon>
    </lineage>
</organism>
<dbReference type="PANTHER" id="PTHR46599:SF3">
    <property type="entry name" value="PIGGYBAC TRANSPOSABLE ELEMENT-DERIVED PROTEIN 4"/>
    <property type="match status" value="1"/>
</dbReference>
<evidence type="ECO:0000259" key="1">
    <source>
        <dbReference type="Pfam" id="PF13843"/>
    </source>
</evidence>
<evidence type="ECO:0000313" key="2">
    <source>
        <dbReference type="EMBL" id="KAJ8946938.1"/>
    </source>
</evidence>
<dbReference type="InterPro" id="IPR029526">
    <property type="entry name" value="PGBD"/>
</dbReference>
<dbReference type="PANTHER" id="PTHR46599">
    <property type="entry name" value="PIGGYBAC TRANSPOSABLE ELEMENT-DERIVED PROTEIN 4"/>
    <property type="match status" value="1"/>
</dbReference>
<dbReference type="EMBL" id="JANEYF010002409">
    <property type="protein sequence ID" value="KAJ8946938.1"/>
    <property type="molecule type" value="Genomic_DNA"/>
</dbReference>
<sequence length="166" mass="19447">MRKLVEGNQDDIKELGLGEYVVHKMIEGLEGKGYHIYFDNFFTTERLMRLMYKKEIYCCGTVRSNRKNLPNNLKNDNKLTRGERDWFTRREKLTCVKWKDKRAVTVLSTIHAPIESLPVGKRENDGTTTKINCAKAVNDYTCCMGGVDRADMLKLYYAIHRKSRKW</sequence>
<dbReference type="Pfam" id="PF13843">
    <property type="entry name" value="DDE_Tnp_1_7"/>
    <property type="match status" value="1"/>
</dbReference>
<dbReference type="AlphaFoldDB" id="A0AAV8Y8Q8"/>
<evidence type="ECO:0000313" key="3">
    <source>
        <dbReference type="Proteomes" id="UP001162156"/>
    </source>
</evidence>
<reference evidence="2" key="1">
    <citation type="journal article" date="2023" name="Insect Mol. Biol.">
        <title>Genome sequencing provides insights into the evolution of gene families encoding plant cell wall-degrading enzymes in longhorned beetles.</title>
        <authorList>
            <person name="Shin N.R."/>
            <person name="Okamura Y."/>
            <person name="Kirsch R."/>
            <person name="Pauchet Y."/>
        </authorList>
    </citation>
    <scope>NUCLEOTIDE SEQUENCE</scope>
    <source>
        <strain evidence="2">RBIC_L_NR</strain>
    </source>
</reference>
<proteinExistence type="predicted"/>
<feature type="domain" description="PiggyBac transposable element-derived protein" evidence="1">
    <location>
        <begin position="10"/>
        <end position="166"/>
    </location>
</feature>
<name>A0AAV8Y8Q8_9CUCU</name>
<keyword evidence="3" id="KW-1185">Reference proteome</keyword>
<protein>
    <recommendedName>
        <fullName evidence="1">PiggyBac transposable element-derived protein domain-containing protein</fullName>
    </recommendedName>
</protein>
<dbReference type="Proteomes" id="UP001162156">
    <property type="component" value="Unassembled WGS sequence"/>
</dbReference>
<accession>A0AAV8Y8Q8</accession>
<comment type="caution">
    <text evidence="2">The sequence shown here is derived from an EMBL/GenBank/DDBJ whole genome shotgun (WGS) entry which is preliminary data.</text>
</comment>